<gene>
    <name evidence="1" type="ORF">JKP88DRAFT_348755</name>
</gene>
<evidence type="ECO:0000313" key="2">
    <source>
        <dbReference type="Proteomes" id="UP000664859"/>
    </source>
</evidence>
<protein>
    <submittedName>
        <fullName evidence="1">Uncharacterized protein</fullName>
    </submittedName>
</protein>
<keyword evidence="2" id="KW-1185">Reference proteome</keyword>
<accession>A0A836CF11</accession>
<evidence type="ECO:0000313" key="1">
    <source>
        <dbReference type="EMBL" id="KAG5182783.1"/>
    </source>
</evidence>
<organism evidence="1 2">
    <name type="scientific">Tribonema minus</name>
    <dbReference type="NCBI Taxonomy" id="303371"/>
    <lineage>
        <taxon>Eukaryota</taxon>
        <taxon>Sar</taxon>
        <taxon>Stramenopiles</taxon>
        <taxon>Ochrophyta</taxon>
        <taxon>PX clade</taxon>
        <taxon>Xanthophyceae</taxon>
        <taxon>Tribonematales</taxon>
        <taxon>Tribonemataceae</taxon>
        <taxon>Tribonema</taxon>
    </lineage>
</organism>
<reference evidence="1" key="1">
    <citation type="submission" date="2021-02" db="EMBL/GenBank/DDBJ databases">
        <title>First Annotated Genome of the Yellow-green Alga Tribonema minus.</title>
        <authorList>
            <person name="Mahan K.M."/>
        </authorList>
    </citation>
    <scope>NUCLEOTIDE SEQUENCE</scope>
    <source>
        <strain evidence="1">UTEX B ZZ1240</strain>
    </source>
</reference>
<dbReference type="AlphaFoldDB" id="A0A836CF11"/>
<proteinExistence type="predicted"/>
<sequence>RCSAWEKGAWEEGSTGVICARPVKDLLNQEQFKSIRGAFEEWSEEELAAVDRSQLADIFEKNQRQIAIAHKFYKAVQAHLKPGPKLILLHEYGLDSDDPAAEDSATSRVEVPDAADLSRLFSGLGAYGLSKKDDPVQAIRSFDALEPGAEYWPVFAKGSRLSSAG</sequence>
<name>A0A836CF11_9STRA</name>
<comment type="caution">
    <text evidence="1">The sequence shown here is derived from an EMBL/GenBank/DDBJ whole genome shotgun (WGS) entry which is preliminary data.</text>
</comment>
<feature type="non-terminal residue" evidence="1">
    <location>
        <position position="1"/>
    </location>
</feature>
<dbReference type="EMBL" id="JAFCMP010000224">
    <property type="protein sequence ID" value="KAG5182783.1"/>
    <property type="molecule type" value="Genomic_DNA"/>
</dbReference>
<dbReference type="Proteomes" id="UP000664859">
    <property type="component" value="Unassembled WGS sequence"/>
</dbReference>